<dbReference type="AlphaFoldDB" id="A0AAV7PH64"/>
<accession>A0AAV7PH64</accession>
<name>A0AAV7PH64_PLEWA</name>
<organism evidence="1 2">
    <name type="scientific">Pleurodeles waltl</name>
    <name type="common">Iberian ribbed newt</name>
    <dbReference type="NCBI Taxonomy" id="8319"/>
    <lineage>
        <taxon>Eukaryota</taxon>
        <taxon>Metazoa</taxon>
        <taxon>Chordata</taxon>
        <taxon>Craniata</taxon>
        <taxon>Vertebrata</taxon>
        <taxon>Euteleostomi</taxon>
        <taxon>Amphibia</taxon>
        <taxon>Batrachia</taxon>
        <taxon>Caudata</taxon>
        <taxon>Salamandroidea</taxon>
        <taxon>Salamandridae</taxon>
        <taxon>Pleurodelinae</taxon>
        <taxon>Pleurodeles</taxon>
    </lineage>
</organism>
<sequence>MAMAMSGAEEAFIQVSVRKATSGDVVSSRFQSSTACLWMERVLSRMHFRWLLLVLGLAGAVRVRMQENLHDWQAKGPWVRLGSAQQHPGSWLVLSARRVAAS</sequence>
<comment type="caution">
    <text evidence="1">The sequence shown here is derived from an EMBL/GenBank/DDBJ whole genome shotgun (WGS) entry which is preliminary data.</text>
</comment>
<protein>
    <submittedName>
        <fullName evidence="1">Uncharacterized protein</fullName>
    </submittedName>
</protein>
<dbReference type="Proteomes" id="UP001066276">
    <property type="component" value="Chromosome 7"/>
</dbReference>
<keyword evidence="2" id="KW-1185">Reference proteome</keyword>
<evidence type="ECO:0000313" key="2">
    <source>
        <dbReference type="Proteomes" id="UP001066276"/>
    </source>
</evidence>
<reference evidence="1" key="1">
    <citation type="journal article" date="2022" name="bioRxiv">
        <title>Sequencing and chromosome-scale assembly of the giantPleurodeles waltlgenome.</title>
        <authorList>
            <person name="Brown T."/>
            <person name="Elewa A."/>
            <person name="Iarovenko S."/>
            <person name="Subramanian E."/>
            <person name="Araus A.J."/>
            <person name="Petzold A."/>
            <person name="Susuki M."/>
            <person name="Suzuki K.-i.T."/>
            <person name="Hayashi T."/>
            <person name="Toyoda A."/>
            <person name="Oliveira C."/>
            <person name="Osipova E."/>
            <person name="Leigh N.D."/>
            <person name="Simon A."/>
            <person name="Yun M.H."/>
        </authorList>
    </citation>
    <scope>NUCLEOTIDE SEQUENCE</scope>
    <source>
        <strain evidence="1">20211129_DDA</strain>
        <tissue evidence="1">Liver</tissue>
    </source>
</reference>
<evidence type="ECO:0000313" key="1">
    <source>
        <dbReference type="EMBL" id="KAJ1127561.1"/>
    </source>
</evidence>
<dbReference type="EMBL" id="JANPWB010000011">
    <property type="protein sequence ID" value="KAJ1127561.1"/>
    <property type="molecule type" value="Genomic_DNA"/>
</dbReference>
<gene>
    <name evidence="1" type="ORF">NDU88_005960</name>
</gene>
<proteinExistence type="predicted"/>